<dbReference type="KEGG" id="lby:Lbys_1959"/>
<evidence type="ECO:0000256" key="3">
    <source>
        <dbReference type="ARBA" id="ARBA00022989"/>
    </source>
</evidence>
<dbReference type="InterPro" id="IPR011990">
    <property type="entry name" value="TPR-like_helical_dom_sf"/>
</dbReference>
<dbReference type="SUPFAM" id="SSF48452">
    <property type="entry name" value="TPR-like"/>
    <property type="match status" value="1"/>
</dbReference>
<feature type="repeat" description="TPR" evidence="5">
    <location>
        <begin position="253"/>
        <end position="286"/>
    </location>
</feature>
<keyword evidence="2" id="KW-0812">Transmembrane</keyword>
<dbReference type="GO" id="GO:0016020">
    <property type="term" value="C:membrane"/>
    <property type="evidence" value="ECO:0007669"/>
    <property type="project" value="UniProtKB-SubCell"/>
</dbReference>
<comment type="subcellular location">
    <subcellularLocation>
        <location evidence="1">Membrane</location>
        <topology evidence="1">Single-pass membrane protein</topology>
    </subcellularLocation>
</comment>
<dbReference type="HOGENOM" id="CLU_841433_0_0_10"/>
<dbReference type="SUPFAM" id="SSF74653">
    <property type="entry name" value="TolA/TonB C-terminal domain"/>
    <property type="match status" value="1"/>
</dbReference>
<dbReference type="GO" id="GO:0055085">
    <property type="term" value="P:transmembrane transport"/>
    <property type="evidence" value="ECO:0007669"/>
    <property type="project" value="InterPro"/>
</dbReference>
<dbReference type="InterPro" id="IPR019734">
    <property type="entry name" value="TPR_rpt"/>
</dbReference>
<evidence type="ECO:0000256" key="4">
    <source>
        <dbReference type="ARBA" id="ARBA00023136"/>
    </source>
</evidence>
<evidence type="ECO:0000256" key="1">
    <source>
        <dbReference type="ARBA" id="ARBA00004167"/>
    </source>
</evidence>
<dbReference type="AlphaFoldDB" id="E4RSC4"/>
<evidence type="ECO:0000256" key="2">
    <source>
        <dbReference type="ARBA" id="ARBA00022692"/>
    </source>
</evidence>
<reference key="1">
    <citation type="submission" date="2010-11" db="EMBL/GenBank/DDBJ databases">
        <title>The complete genome of Leadbetterella byssophila DSM 17132.</title>
        <authorList>
            <consortium name="US DOE Joint Genome Institute (JGI-PGF)"/>
            <person name="Lucas S."/>
            <person name="Copeland A."/>
            <person name="Lapidus A."/>
            <person name="Glavina del Rio T."/>
            <person name="Dalin E."/>
            <person name="Tice H."/>
            <person name="Bruce D."/>
            <person name="Goodwin L."/>
            <person name="Pitluck S."/>
            <person name="Kyrpides N."/>
            <person name="Mavromatis K."/>
            <person name="Ivanova N."/>
            <person name="Teshima H."/>
            <person name="Brettin T."/>
            <person name="Detter J.C."/>
            <person name="Han C."/>
            <person name="Tapia R."/>
            <person name="Land M."/>
            <person name="Hauser L."/>
            <person name="Markowitz V."/>
            <person name="Cheng J.-F."/>
            <person name="Hugenholtz P."/>
            <person name="Woyke T."/>
            <person name="Wu D."/>
            <person name="Tindall B."/>
            <person name="Pomrenke H.G."/>
            <person name="Brambilla E."/>
            <person name="Klenk H.-P."/>
            <person name="Eisen J.A."/>
        </authorList>
    </citation>
    <scope>NUCLEOTIDE SEQUENCE [LARGE SCALE GENOMIC DNA]</scope>
    <source>
        <strain>DSM 17132</strain>
    </source>
</reference>
<feature type="domain" description="TonB C-terminal" evidence="6">
    <location>
        <begin position="174"/>
        <end position="236"/>
    </location>
</feature>
<evidence type="ECO:0000313" key="8">
    <source>
        <dbReference type="Proteomes" id="UP000007435"/>
    </source>
</evidence>
<keyword evidence="8" id="KW-1185">Reference proteome</keyword>
<dbReference type="InterPro" id="IPR037682">
    <property type="entry name" value="TonB_C"/>
</dbReference>
<dbReference type="InterPro" id="IPR006260">
    <property type="entry name" value="TonB/TolA_C"/>
</dbReference>
<dbReference type="Gene3D" id="1.25.40.10">
    <property type="entry name" value="Tetratricopeptide repeat domain"/>
    <property type="match status" value="1"/>
</dbReference>
<dbReference type="Gene3D" id="3.30.1150.10">
    <property type="match status" value="1"/>
</dbReference>
<name>E4RSC4_LEAB4</name>
<dbReference type="STRING" id="649349.Lbys_1959"/>
<evidence type="ECO:0000256" key="5">
    <source>
        <dbReference type="PROSITE-ProRule" id="PRU00339"/>
    </source>
</evidence>
<keyword evidence="4" id="KW-0472">Membrane</keyword>
<protein>
    <submittedName>
        <fullName evidence="7">TonB family protein</fullName>
    </submittedName>
</protein>
<dbReference type="eggNOG" id="ENOG5033NHT">
    <property type="taxonomic scope" value="Bacteria"/>
</dbReference>
<keyword evidence="5" id="KW-0802">TPR repeat</keyword>
<reference evidence="7 8" key="2">
    <citation type="journal article" date="2011" name="Stand. Genomic Sci.">
        <title>Complete genome sequence of Leadbetterella byssophila type strain (4M15).</title>
        <authorList>
            <person name="Abt B."/>
            <person name="Teshima H."/>
            <person name="Lucas S."/>
            <person name="Lapidus A."/>
            <person name="Del Rio T.G."/>
            <person name="Nolan M."/>
            <person name="Tice H."/>
            <person name="Cheng J.F."/>
            <person name="Pitluck S."/>
            <person name="Liolios K."/>
            <person name="Pagani I."/>
            <person name="Ivanova N."/>
            <person name="Mavromatis K."/>
            <person name="Pati A."/>
            <person name="Tapia R."/>
            <person name="Han C."/>
            <person name="Goodwin L."/>
            <person name="Chen A."/>
            <person name="Palaniappan K."/>
            <person name="Land M."/>
            <person name="Hauser L."/>
            <person name="Chang Y.J."/>
            <person name="Jeffries C.D."/>
            <person name="Rohde M."/>
            <person name="Goker M."/>
            <person name="Tindall B.J."/>
            <person name="Detter J.C."/>
            <person name="Woyke T."/>
            <person name="Bristow J."/>
            <person name="Eisen J.A."/>
            <person name="Markowitz V."/>
            <person name="Hugenholtz P."/>
            <person name="Klenk H.P."/>
            <person name="Kyrpides N.C."/>
        </authorList>
    </citation>
    <scope>NUCLEOTIDE SEQUENCE [LARGE SCALE GENOMIC DNA]</scope>
    <source>
        <strain evidence="8">DSM 17132 / JCM 16389 / KACC 11308 / NBRC 106382 / 4M15</strain>
    </source>
</reference>
<dbReference type="Proteomes" id="UP000007435">
    <property type="component" value="Chromosome"/>
</dbReference>
<accession>E4RSC4</accession>
<sequence>MRLFLLGLILIHFSAISQRTVPPGLLKNWKKTDITRIDGSPYYDPETLNVDFDLNFVSKDSVDLFNSGRLQRIRYQVLEDSIIKVSTLRMKIEELSEIKLVLTALESDELDFRLILSPKHLYDLTYTPEAYKAKNGEVVFISESGRVEPQFRHKTMTPVDFIFENFGFPEYRKGGFVVRFVVTSKGDVTGVKVVASSNNRFNDKLIQAVLKTKGLWEPAEFKGEKVSVEMEYDFNLGYEDRKITSQVDSIAYSKMYLDYGTNFIKDGAYRSAFNYLKKSIDYNPLNIDAYFKHAEVSFALKRKEDGCESLSYLLLLEQKKAVPLYEKYCK</sequence>
<proteinExistence type="predicted"/>
<dbReference type="PROSITE" id="PS50005">
    <property type="entry name" value="TPR"/>
    <property type="match status" value="1"/>
</dbReference>
<evidence type="ECO:0000259" key="6">
    <source>
        <dbReference type="Pfam" id="PF03544"/>
    </source>
</evidence>
<evidence type="ECO:0000313" key="7">
    <source>
        <dbReference type="EMBL" id="ADQ17660.1"/>
    </source>
</evidence>
<gene>
    <name evidence="7" type="ordered locus">Lbys_1959</name>
</gene>
<keyword evidence="3" id="KW-1133">Transmembrane helix</keyword>
<organism evidence="7 8">
    <name type="scientific">Leadbetterella byssophila (strain DSM 17132 / JCM 16389 / KACC 11308 / NBRC 106382 / 4M15)</name>
    <dbReference type="NCBI Taxonomy" id="649349"/>
    <lineage>
        <taxon>Bacteria</taxon>
        <taxon>Pseudomonadati</taxon>
        <taxon>Bacteroidota</taxon>
        <taxon>Cytophagia</taxon>
        <taxon>Cytophagales</taxon>
        <taxon>Leadbetterellaceae</taxon>
        <taxon>Leadbetterella</taxon>
    </lineage>
</organism>
<dbReference type="Pfam" id="PF03544">
    <property type="entry name" value="TonB_C"/>
    <property type="match status" value="1"/>
</dbReference>
<dbReference type="NCBIfam" id="TIGR01352">
    <property type="entry name" value="tonB_Cterm"/>
    <property type="match status" value="1"/>
</dbReference>
<dbReference type="RefSeq" id="WP_013408708.1">
    <property type="nucleotide sequence ID" value="NC_014655.1"/>
</dbReference>
<dbReference type="EMBL" id="CP002305">
    <property type="protein sequence ID" value="ADQ17660.1"/>
    <property type="molecule type" value="Genomic_DNA"/>
</dbReference>